<evidence type="ECO:0000256" key="18">
    <source>
        <dbReference type="ARBA" id="ARBA00036634"/>
    </source>
</evidence>
<evidence type="ECO:0000256" key="20">
    <source>
        <dbReference type="ARBA" id="ARBA00061150"/>
    </source>
</evidence>
<dbReference type="InterPro" id="IPR005821">
    <property type="entry name" value="Ion_trans_dom"/>
</dbReference>
<reference evidence="25 26" key="1">
    <citation type="submission" date="2014-03" db="EMBL/GenBank/DDBJ databases">
        <authorList>
            <person name="Warren W."/>
            <person name="Wilson R.K."/>
        </authorList>
    </citation>
    <scope>NUCLEOTIDE SEQUENCE</scope>
</reference>
<evidence type="ECO:0000256" key="12">
    <source>
        <dbReference type="ARBA" id="ARBA00022989"/>
    </source>
</evidence>
<dbReference type="SUPFAM" id="SSF81324">
    <property type="entry name" value="Voltage-gated potassium channels"/>
    <property type="match status" value="1"/>
</dbReference>
<dbReference type="GO" id="GO:0009566">
    <property type="term" value="P:fertilization"/>
    <property type="evidence" value="ECO:0007669"/>
    <property type="project" value="TreeGrafter"/>
</dbReference>
<sequence length="540" mass="63096">YIFLADMATYHQEGQMQLPRADAIRSRLIDTFSLIEHLQGLSQAVPRHTIRELLDPSRQKKLMLEDQHQLVRFSIKPQRVGQISHAQRLLSKLHVRCSQRPPLSLWAGWVLECKTTGPLFKNFIIFLIFLNTIVLMVEIELLESTNTKLWPLKLTLEVAAWFILLIFILEILLKWLSNFSLFWKSGWNVFDFVVTMLSLLPEVVVLVGVTGQSVWLQLLRICRVLRSLKLLAQFRQIRVIILVLVRALKGMTFLLMLLLIFFYIFAVTGVYFFSDYTRSPRQDLVYHVFFSDLPNSLVTVFILFTLDHWYALLQDVWKVREVSRIFSSIYFILWLLLGSIIFRSIIVAMMVTNFQNIRKEMNEEMARQEVQLKADMFKRQIIQRRKNVSQEALKSSHSKIDDSTRGAGQQRESLDLSEVSEVESNYGATEEDLKTSASKTEETLSKKREYQSSSSVSSTSSSYSSSSESRFSESIGHLDWETLVHENLPGLMEMEQDDRVWPRDSLFRYFELLEKLQYNLEERKKLQEFAVQALMNLEDK</sequence>
<proteinExistence type="inferred from homology"/>
<keyword evidence="15 23" id="KW-0472">Membrane</keyword>
<evidence type="ECO:0000256" key="5">
    <source>
        <dbReference type="ARBA" id="ARBA00022673"/>
    </source>
</evidence>
<evidence type="ECO:0000256" key="15">
    <source>
        <dbReference type="ARBA" id="ARBA00023136"/>
    </source>
</evidence>
<evidence type="ECO:0000256" key="1">
    <source>
        <dbReference type="ARBA" id="ARBA00022448"/>
    </source>
</evidence>
<feature type="compositionally biased region" description="Basic and acidic residues" evidence="22">
    <location>
        <begin position="431"/>
        <end position="450"/>
    </location>
</feature>
<dbReference type="eggNOG" id="KOG2301">
    <property type="taxonomic scope" value="Eukaryota"/>
</dbReference>
<dbReference type="GO" id="GO:0005227">
    <property type="term" value="F:calcium-activated cation channel activity"/>
    <property type="evidence" value="ECO:0007669"/>
    <property type="project" value="InterPro"/>
</dbReference>
<evidence type="ECO:0000259" key="24">
    <source>
        <dbReference type="Pfam" id="PF00520"/>
    </source>
</evidence>
<evidence type="ECO:0000256" key="8">
    <source>
        <dbReference type="ARBA" id="ARBA00022837"/>
    </source>
</evidence>
<dbReference type="Proteomes" id="UP000029965">
    <property type="component" value="Chromosome 26"/>
</dbReference>
<feature type="transmembrane region" description="Helical" evidence="23">
    <location>
        <begin position="253"/>
        <end position="273"/>
    </location>
</feature>
<dbReference type="GO" id="GO:0048240">
    <property type="term" value="P:sperm capacitation"/>
    <property type="evidence" value="ECO:0007669"/>
    <property type="project" value="TreeGrafter"/>
</dbReference>
<evidence type="ECO:0000313" key="25">
    <source>
        <dbReference type="Ensembl" id="ENSCSAP00000005605.1"/>
    </source>
</evidence>
<comment type="catalytic activity">
    <reaction evidence="18">
        <text>Ca(2+)(in) = Ca(2+)(out)</text>
        <dbReference type="Rhea" id="RHEA:29671"/>
        <dbReference type="ChEBI" id="CHEBI:29108"/>
    </reaction>
</comment>
<evidence type="ECO:0000256" key="14">
    <source>
        <dbReference type="ARBA" id="ARBA00023069"/>
    </source>
</evidence>
<dbReference type="Ensembl" id="ENSCSAT00000007424.1">
    <property type="protein sequence ID" value="ENSCSAP00000005605.1"/>
    <property type="gene ID" value="ENSCSAG00000009397.1"/>
</dbReference>
<evidence type="ECO:0000256" key="7">
    <source>
        <dbReference type="ARBA" id="ARBA00022782"/>
    </source>
</evidence>
<keyword evidence="13" id="KW-0406">Ion transport</keyword>
<dbReference type="Gene3D" id="1.20.120.350">
    <property type="entry name" value="Voltage-gated potassium channels. Chain C"/>
    <property type="match status" value="1"/>
</dbReference>
<gene>
    <name evidence="25" type="primary">CATSPER2</name>
</gene>
<feature type="transmembrane region" description="Helical" evidence="23">
    <location>
        <begin position="154"/>
        <end position="173"/>
    </location>
</feature>
<keyword evidence="2" id="KW-0217">Developmental protein</keyword>
<evidence type="ECO:0000256" key="4">
    <source>
        <dbReference type="ARBA" id="ARBA00022568"/>
    </source>
</evidence>
<evidence type="ECO:0000256" key="6">
    <source>
        <dbReference type="ARBA" id="ARBA00022692"/>
    </source>
</evidence>
<dbReference type="AlphaFoldDB" id="A0A0D9RAG6"/>
<keyword evidence="16" id="KW-0966">Cell projection</keyword>
<keyword evidence="14" id="KW-0969">Cilium</keyword>
<reference evidence="25" key="2">
    <citation type="submission" date="2025-08" db="UniProtKB">
        <authorList>
            <consortium name="Ensembl"/>
        </authorList>
    </citation>
    <scope>IDENTIFICATION</scope>
</reference>
<keyword evidence="1" id="KW-0813">Transport</keyword>
<evidence type="ECO:0000256" key="13">
    <source>
        <dbReference type="ARBA" id="ARBA00023065"/>
    </source>
</evidence>
<evidence type="ECO:0000256" key="3">
    <source>
        <dbReference type="ARBA" id="ARBA00022475"/>
    </source>
</evidence>
<feature type="transmembrane region" description="Helical" evidence="23">
    <location>
        <begin position="123"/>
        <end position="142"/>
    </location>
</feature>
<keyword evidence="6 23" id="KW-0812">Transmembrane</keyword>
<dbReference type="EMBL" id="AQIB01116185">
    <property type="status" value="NOT_ANNOTATED_CDS"/>
    <property type="molecule type" value="Genomic_DNA"/>
</dbReference>
<dbReference type="InterPro" id="IPR028747">
    <property type="entry name" value="CatSper2"/>
</dbReference>
<keyword evidence="17" id="KW-0407">Ion channel</keyword>
<keyword evidence="4" id="KW-0109">Calcium transport</keyword>
<evidence type="ECO:0000256" key="22">
    <source>
        <dbReference type="SAM" id="MobiDB-lite"/>
    </source>
</evidence>
<feature type="transmembrane region" description="Helical" evidence="23">
    <location>
        <begin position="285"/>
        <end position="305"/>
    </location>
</feature>
<dbReference type="STRING" id="60711.ENSCSAP00000005605"/>
<feature type="transmembrane region" description="Helical" evidence="23">
    <location>
        <begin position="325"/>
        <end position="351"/>
    </location>
</feature>
<feature type="transmembrane region" description="Helical" evidence="23">
    <location>
        <begin position="193"/>
        <end position="216"/>
    </location>
</feature>
<evidence type="ECO:0000256" key="21">
    <source>
        <dbReference type="ARBA" id="ARBA00070013"/>
    </source>
</evidence>
<evidence type="ECO:0000256" key="17">
    <source>
        <dbReference type="ARBA" id="ARBA00023303"/>
    </source>
</evidence>
<keyword evidence="7" id="KW-0221">Differentiation</keyword>
<feature type="region of interest" description="Disordered" evidence="22">
    <location>
        <begin position="388"/>
        <end position="468"/>
    </location>
</feature>
<dbReference type="FunFam" id="1.20.120.350:FF:000084">
    <property type="entry name" value="Cation channel sperm associated 2"/>
    <property type="match status" value="1"/>
</dbReference>
<dbReference type="Pfam" id="PF00520">
    <property type="entry name" value="Ion_trans"/>
    <property type="match status" value="1"/>
</dbReference>
<evidence type="ECO:0000256" key="2">
    <source>
        <dbReference type="ARBA" id="ARBA00022473"/>
    </source>
</evidence>
<evidence type="ECO:0000313" key="26">
    <source>
        <dbReference type="Proteomes" id="UP000029965"/>
    </source>
</evidence>
<dbReference type="InterPro" id="IPR027359">
    <property type="entry name" value="Volt_channel_dom_sf"/>
</dbReference>
<organism evidence="25 26">
    <name type="scientific">Chlorocebus sabaeus</name>
    <name type="common">Green monkey</name>
    <name type="synonym">Simia sabaea</name>
    <dbReference type="NCBI Taxonomy" id="60711"/>
    <lineage>
        <taxon>Eukaryota</taxon>
        <taxon>Metazoa</taxon>
        <taxon>Chordata</taxon>
        <taxon>Craniata</taxon>
        <taxon>Vertebrata</taxon>
        <taxon>Euteleostomi</taxon>
        <taxon>Mammalia</taxon>
        <taxon>Eutheria</taxon>
        <taxon>Euarchontoglires</taxon>
        <taxon>Primates</taxon>
        <taxon>Haplorrhini</taxon>
        <taxon>Catarrhini</taxon>
        <taxon>Cercopithecidae</taxon>
        <taxon>Cercopithecinae</taxon>
        <taxon>Chlorocebus</taxon>
    </lineage>
</organism>
<dbReference type="PANTHER" id="PTHR46923:SF1">
    <property type="entry name" value="CATION CHANNEL SPERM-ASSOCIATED PROTEIN 2"/>
    <property type="match status" value="1"/>
</dbReference>
<keyword evidence="26" id="KW-1185">Reference proteome</keyword>
<feature type="domain" description="Ion transport" evidence="24">
    <location>
        <begin position="118"/>
        <end position="360"/>
    </location>
</feature>
<dbReference type="Gene3D" id="1.10.287.70">
    <property type="match status" value="1"/>
</dbReference>
<dbReference type="OMA" id="QVVWPRD"/>
<reference evidence="25" key="3">
    <citation type="submission" date="2025-09" db="UniProtKB">
        <authorList>
            <consortium name="Ensembl"/>
        </authorList>
    </citation>
    <scope>IDENTIFICATION</scope>
</reference>
<keyword evidence="12 23" id="KW-1133">Transmembrane helix</keyword>
<dbReference type="GO" id="GO:0036128">
    <property type="term" value="C:CatSper complex"/>
    <property type="evidence" value="ECO:0007669"/>
    <property type="project" value="InterPro"/>
</dbReference>
<keyword evidence="9" id="KW-0282">Flagellum</keyword>
<dbReference type="EMBL" id="AQIB01116184">
    <property type="status" value="NOT_ANNOTATED_CDS"/>
    <property type="molecule type" value="Genomic_DNA"/>
</dbReference>
<evidence type="ECO:0000256" key="19">
    <source>
        <dbReference type="ARBA" id="ARBA00060429"/>
    </source>
</evidence>
<name>A0A0D9RAG6_CHLSB</name>
<comment type="subcellular location">
    <subcellularLocation>
        <location evidence="19">Cell projection</location>
        <location evidence="19">Cilium</location>
        <location evidence="19">Flagellum membrane</location>
        <topology evidence="19">Multi-pass membrane protein</topology>
    </subcellularLocation>
</comment>
<evidence type="ECO:0000256" key="11">
    <source>
        <dbReference type="ARBA" id="ARBA00022882"/>
    </source>
</evidence>
<dbReference type="GO" id="GO:0005245">
    <property type="term" value="F:voltage-gated calcium channel activity"/>
    <property type="evidence" value="ECO:0007669"/>
    <property type="project" value="Ensembl"/>
</dbReference>
<evidence type="ECO:0000256" key="10">
    <source>
        <dbReference type="ARBA" id="ARBA00022871"/>
    </source>
</evidence>
<evidence type="ECO:0000256" key="23">
    <source>
        <dbReference type="SAM" id="Phobius"/>
    </source>
</evidence>
<keyword evidence="3" id="KW-1003">Cell membrane</keyword>
<dbReference type="GeneTree" id="ENSGT00910000144338"/>
<dbReference type="Bgee" id="ENSCSAG00000009397">
    <property type="expression patterns" value="Expressed in liver and 7 other cell types or tissues"/>
</dbReference>
<dbReference type="FunFam" id="1.10.287.70:FF:000115">
    <property type="entry name" value="Cation channel sperm-associated protein 2"/>
    <property type="match status" value="1"/>
</dbReference>
<comment type="similarity">
    <text evidence="20">Belongs to the cation channel sperm-associated (TC 1.A.1.19) family.</text>
</comment>
<dbReference type="PANTHER" id="PTHR46923">
    <property type="entry name" value="CATION CHANNEL SPERM-ASSOCIATED PROTEIN 2"/>
    <property type="match status" value="1"/>
</dbReference>
<protein>
    <recommendedName>
        <fullName evidence="21">Cation channel sperm-associated protein 2</fullName>
    </recommendedName>
</protein>
<feature type="compositionally biased region" description="Low complexity" evidence="22">
    <location>
        <begin position="452"/>
        <end position="468"/>
    </location>
</feature>
<dbReference type="GO" id="GO:0030317">
    <property type="term" value="P:flagellated sperm motility"/>
    <property type="evidence" value="ECO:0007669"/>
    <property type="project" value="InterPro"/>
</dbReference>
<keyword evidence="11" id="KW-0851">Voltage-gated channel</keyword>
<keyword evidence="5" id="KW-0107">Calcium channel</keyword>
<accession>A0A0D9RAG6</accession>
<evidence type="ECO:0000256" key="16">
    <source>
        <dbReference type="ARBA" id="ARBA00023273"/>
    </source>
</evidence>
<keyword evidence="8" id="KW-0106">Calcium</keyword>
<keyword evidence="10" id="KW-0744">Spermatogenesis</keyword>
<evidence type="ECO:0000256" key="9">
    <source>
        <dbReference type="ARBA" id="ARBA00022846"/>
    </source>
</evidence>